<evidence type="ECO:0000256" key="1">
    <source>
        <dbReference type="ARBA" id="ARBA00038310"/>
    </source>
</evidence>
<evidence type="ECO:0000313" key="4">
    <source>
        <dbReference type="RefSeq" id="XP_019643580.1"/>
    </source>
</evidence>
<keyword evidence="3" id="KW-1185">Reference proteome</keyword>
<dbReference type="InterPro" id="IPR006680">
    <property type="entry name" value="Amidohydro-rel"/>
</dbReference>
<dbReference type="OrthoDB" id="2135488at2759"/>
<reference evidence="4" key="1">
    <citation type="submission" date="2025-08" db="UniProtKB">
        <authorList>
            <consortium name="RefSeq"/>
        </authorList>
    </citation>
    <scope>IDENTIFICATION</scope>
    <source>
        <tissue evidence="4">Gonad</tissue>
    </source>
</reference>
<dbReference type="KEGG" id="bbel:109484674"/>
<feature type="domain" description="Amidohydrolase-related" evidence="2">
    <location>
        <begin position="9"/>
        <end position="281"/>
    </location>
</feature>
<dbReference type="AlphaFoldDB" id="A0A6P4ZQU5"/>
<dbReference type="GeneID" id="109484674"/>
<evidence type="ECO:0000313" key="3">
    <source>
        <dbReference type="Proteomes" id="UP000515135"/>
    </source>
</evidence>
<proteinExistence type="inferred from homology"/>
<name>A0A6P4ZQU5_BRABE</name>
<dbReference type="PANTHER" id="PTHR43569:SF2">
    <property type="entry name" value="AMIDOHYDROLASE-RELATED DOMAIN-CONTAINING PROTEIN"/>
    <property type="match status" value="1"/>
</dbReference>
<organism evidence="3 4">
    <name type="scientific">Branchiostoma belcheri</name>
    <name type="common">Amphioxus</name>
    <dbReference type="NCBI Taxonomy" id="7741"/>
    <lineage>
        <taxon>Eukaryota</taxon>
        <taxon>Metazoa</taxon>
        <taxon>Chordata</taxon>
        <taxon>Cephalochordata</taxon>
        <taxon>Leptocardii</taxon>
        <taxon>Amphioxiformes</taxon>
        <taxon>Branchiostomatidae</taxon>
        <taxon>Branchiostoma</taxon>
    </lineage>
</organism>
<dbReference type="Gene3D" id="3.20.20.140">
    <property type="entry name" value="Metal-dependent hydrolases"/>
    <property type="match status" value="1"/>
</dbReference>
<evidence type="ECO:0000259" key="2">
    <source>
        <dbReference type="Pfam" id="PF04909"/>
    </source>
</evidence>
<protein>
    <submittedName>
        <fullName evidence="4">Uncharacterized protein LOC109484674</fullName>
    </submittedName>
</protein>
<gene>
    <name evidence="4" type="primary">LOC109484674</name>
</gene>
<dbReference type="InterPro" id="IPR052350">
    <property type="entry name" value="Metallo-dep_Lactonases"/>
</dbReference>
<dbReference type="Proteomes" id="UP000515135">
    <property type="component" value="Unplaced"/>
</dbReference>
<dbReference type="Pfam" id="PF04909">
    <property type="entry name" value="Amidohydro_2"/>
    <property type="match status" value="1"/>
</dbReference>
<accession>A0A6P4ZQU5</accession>
<dbReference type="PANTHER" id="PTHR43569">
    <property type="entry name" value="AMIDOHYDROLASE"/>
    <property type="match status" value="1"/>
</dbReference>
<comment type="similarity">
    <text evidence="1">Belongs to the metallo-dependent hydrolases superfamily.</text>
</comment>
<dbReference type="InterPro" id="IPR032466">
    <property type="entry name" value="Metal_Hydrolase"/>
</dbReference>
<sequence>MAEGSAPTVDTHVHLWDLEKWDYAWPTPDLKPLWRNFYPEDLQTAMGTTPVHNIIFVQVLNHSTQETEWVLELCEKHPFLAGVVGWVDLTDPQLESTLDRLATSPYFLGVRYILDFEADDWLSRADVQNGLGMLERRGLTYDLLIRTRHFRYAKEVVAKFPKLKFVIDHLAKPNIKDGVMEGWREGMKELSSFPNVYCKLSGMVTEADPDKWTVEDLRPYVQHVLQCFGHERCMFGSDWPVCRMANADYPQVHQALYQCLDRCTAEQREAIFGRNAVEFYSIKTLNT</sequence>
<dbReference type="GO" id="GO:0016787">
    <property type="term" value="F:hydrolase activity"/>
    <property type="evidence" value="ECO:0007669"/>
    <property type="project" value="InterPro"/>
</dbReference>
<dbReference type="RefSeq" id="XP_019643580.1">
    <property type="nucleotide sequence ID" value="XM_019788021.1"/>
</dbReference>
<dbReference type="SUPFAM" id="SSF51556">
    <property type="entry name" value="Metallo-dependent hydrolases"/>
    <property type="match status" value="1"/>
</dbReference>